<feature type="domain" description="Putative acyltransferase ACT14924-like acyltransferase" evidence="1">
    <location>
        <begin position="14"/>
        <end position="270"/>
    </location>
</feature>
<dbReference type="SUPFAM" id="SSF69593">
    <property type="entry name" value="Glycerol-3-phosphate (1)-acyltransferase"/>
    <property type="match status" value="1"/>
</dbReference>
<dbReference type="Pfam" id="PF19576">
    <property type="entry name" value="Acyltransf_2"/>
    <property type="match status" value="1"/>
</dbReference>
<dbReference type="InterPro" id="IPR045746">
    <property type="entry name" value="ACT14924-like_Acyltransf_dom"/>
</dbReference>
<proteinExistence type="predicted"/>
<dbReference type="EMBL" id="FAXC01000388">
    <property type="protein sequence ID" value="CUV10253.1"/>
    <property type="molecule type" value="Genomic_DNA"/>
</dbReference>
<evidence type="ECO:0000313" key="2">
    <source>
        <dbReference type="EMBL" id="CUV10253.1"/>
    </source>
</evidence>
<protein>
    <submittedName>
        <fullName evidence="2">Hemolysin</fullName>
    </submittedName>
</protein>
<dbReference type="AlphaFoldDB" id="A0A160VHU2"/>
<gene>
    <name evidence="2" type="ORF">MGWOODY_Mmi1844</name>
</gene>
<sequence length="288" mass="32848">MTSVPKVIDVEVALQEKIPDIYKKIPAVLLWLIKKIIRQDDINRMIHESSHLHGIPLVDWALDQFGVDIVVKGKELIPKNGQFIFSANHPLGSLDGLAIITVVATIHQSVKFVANDLLRVIKGLEPVFLYIARFGEIDRQNAREINKTLASDAQLLVQPAGTVSKRNPVKISDLPWNKFFIRKAIQYKRDVIPVHVQARNSRLFYNIASFRKIFRIKSNLEMFLLPREMFNKSGKTITITVGKPIAYKTFDESRTHLEWAQKVREYVYLLGSENFSSASTIPAFSEIL</sequence>
<organism evidence="2">
    <name type="scientific">hydrothermal vent metagenome</name>
    <dbReference type="NCBI Taxonomy" id="652676"/>
    <lineage>
        <taxon>unclassified sequences</taxon>
        <taxon>metagenomes</taxon>
        <taxon>ecological metagenomes</taxon>
    </lineage>
</organism>
<reference evidence="2" key="1">
    <citation type="submission" date="2015-10" db="EMBL/GenBank/DDBJ databases">
        <authorList>
            <person name="Gilbert D.G."/>
        </authorList>
    </citation>
    <scope>NUCLEOTIDE SEQUENCE</scope>
</reference>
<name>A0A160VHU2_9ZZZZ</name>
<accession>A0A160VHU2</accession>
<evidence type="ECO:0000259" key="1">
    <source>
        <dbReference type="Pfam" id="PF19576"/>
    </source>
</evidence>